<name>G0URD6_TRYCI</name>
<evidence type="ECO:0000256" key="1">
    <source>
        <dbReference type="SAM" id="Phobius"/>
    </source>
</evidence>
<protein>
    <submittedName>
        <fullName evidence="2">Uncharacterized protein</fullName>
    </submittedName>
</protein>
<feature type="transmembrane region" description="Helical" evidence="1">
    <location>
        <begin position="45"/>
        <end position="76"/>
    </location>
</feature>
<keyword evidence="1" id="KW-0472">Membrane</keyword>
<accession>G0URD6</accession>
<keyword evidence="1" id="KW-1133">Transmembrane helix</keyword>
<proteinExistence type="predicted"/>
<evidence type="ECO:0000313" key="2">
    <source>
        <dbReference type="EMBL" id="CCC91948.1"/>
    </source>
</evidence>
<sequence>MRTWGGGLRFGVTFFFFSLLFFPPLPLNCPLPFIPFPFLRSCLPMIVQLCVCGFPFNTHALFFFAFLFFIIIIIVYSCSYSSRSAQGWAAAMHVGKVDEEGVSGDMCVCVCRRVIFAFSSKL</sequence>
<gene>
    <name evidence="2" type="ORF">TCIL3000_8_1670</name>
</gene>
<keyword evidence="1" id="KW-0812">Transmembrane</keyword>
<reference evidence="2" key="1">
    <citation type="journal article" date="2012" name="Proc. Natl. Acad. Sci. U.S.A.">
        <title>Antigenic diversity is generated by distinct evolutionary mechanisms in African trypanosome species.</title>
        <authorList>
            <person name="Jackson A.P."/>
            <person name="Berry A."/>
            <person name="Aslett M."/>
            <person name="Allison H.C."/>
            <person name="Burton P."/>
            <person name="Vavrova-Anderson J."/>
            <person name="Brown R."/>
            <person name="Browne H."/>
            <person name="Corton N."/>
            <person name="Hauser H."/>
            <person name="Gamble J."/>
            <person name="Gilderthorp R."/>
            <person name="Marcello L."/>
            <person name="McQuillan J."/>
            <person name="Otto T.D."/>
            <person name="Quail M.A."/>
            <person name="Sanders M.J."/>
            <person name="van Tonder A."/>
            <person name="Ginger M.L."/>
            <person name="Field M.C."/>
            <person name="Barry J.D."/>
            <person name="Hertz-Fowler C."/>
            <person name="Berriman M."/>
        </authorList>
    </citation>
    <scope>NUCLEOTIDE SEQUENCE</scope>
    <source>
        <strain evidence="2">IL3000</strain>
    </source>
</reference>
<dbReference type="AlphaFoldDB" id="G0URD6"/>
<feature type="transmembrane region" description="Helical" evidence="1">
    <location>
        <begin position="7"/>
        <end position="25"/>
    </location>
</feature>
<dbReference type="EMBL" id="HE575321">
    <property type="protein sequence ID" value="CCC91948.1"/>
    <property type="molecule type" value="Genomic_DNA"/>
</dbReference>
<organism evidence="2">
    <name type="scientific">Trypanosoma congolense (strain IL3000)</name>
    <dbReference type="NCBI Taxonomy" id="1068625"/>
    <lineage>
        <taxon>Eukaryota</taxon>
        <taxon>Discoba</taxon>
        <taxon>Euglenozoa</taxon>
        <taxon>Kinetoplastea</taxon>
        <taxon>Metakinetoplastina</taxon>
        <taxon>Trypanosomatida</taxon>
        <taxon>Trypanosomatidae</taxon>
        <taxon>Trypanosoma</taxon>
        <taxon>Nannomonas</taxon>
    </lineage>
</organism>